<dbReference type="EMBL" id="CP020921">
    <property type="protein sequence ID" value="AWB10868.1"/>
    <property type="molecule type" value="Genomic_DNA"/>
</dbReference>
<protein>
    <submittedName>
        <fullName evidence="2">Nucleotide-binding universal stress protein, UspA family</fullName>
    </submittedName>
</protein>
<gene>
    <name evidence="2" type="ORF">TDSAC_1529</name>
</gene>
<reference evidence="2 3" key="1">
    <citation type="submission" date="2017-04" db="EMBL/GenBank/DDBJ databases">
        <title>Genomic insights into metabolism of Thermodesulfobium acidiphilum.</title>
        <authorList>
            <person name="Toshchakov S.V."/>
            <person name="Frolov E.N."/>
            <person name="Kublanov I.V."/>
            <person name="Samarov N.I."/>
            <person name="Novikov A."/>
            <person name="Lebedinsky A.V."/>
            <person name="Bonch-Osmolovskaya E.A."/>
            <person name="Chernyh N.A."/>
        </authorList>
    </citation>
    <scope>NUCLEOTIDE SEQUENCE [LARGE SCALE GENOMIC DNA]</scope>
    <source>
        <strain evidence="2 3">3127-1</strain>
    </source>
</reference>
<evidence type="ECO:0000313" key="3">
    <source>
        <dbReference type="Proteomes" id="UP000244792"/>
    </source>
</evidence>
<accession>A0A2R4W2E0</accession>
<dbReference type="Gene3D" id="3.40.50.620">
    <property type="entry name" value="HUPs"/>
    <property type="match status" value="1"/>
</dbReference>
<feature type="domain" description="UspA" evidence="1">
    <location>
        <begin position="16"/>
        <end position="131"/>
    </location>
</feature>
<sequence length="152" mass="17062">MCPLKNLINEVIKVNPILIIIKDLKNDKKVLKGGLERAIEEGRPAVIAKIIERPEHLGVYNPEAEEYLVQKAWQEVDKAIEEGEKLGINVYGVIKIGPLEEKINEVAKEVKAKLIVIGQKKISGFKKLVFGHSNKEENNFEDTCPVLLIGKK</sequence>
<dbReference type="AlphaFoldDB" id="A0A2R4W2E0"/>
<evidence type="ECO:0000313" key="2">
    <source>
        <dbReference type="EMBL" id="AWB10868.1"/>
    </source>
</evidence>
<dbReference type="InterPro" id="IPR014729">
    <property type="entry name" value="Rossmann-like_a/b/a_fold"/>
</dbReference>
<name>A0A2R4W2E0_THEAF</name>
<dbReference type="Proteomes" id="UP000244792">
    <property type="component" value="Chromosome"/>
</dbReference>
<dbReference type="SUPFAM" id="SSF52402">
    <property type="entry name" value="Adenine nucleotide alpha hydrolases-like"/>
    <property type="match status" value="1"/>
</dbReference>
<dbReference type="CDD" id="cd00293">
    <property type="entry name" value="USP-like"/>
    <property type="match status" value="1"/>
</dbReference>
<proteinExistence type="predicted"/>
<dbReference type="Pfam" id="PF00582">
    <property type="entry name" value="Usp"/>
    <property type="match status" value="1"/>
</dbReference>
<organism evidence="2 3">
    <name type="scientific">Thermodesulfobium acidiphilum</name>
    <dbReference type="NCBI Taxonomy" id="1794699"/>
    <lineage>
        <taxon>Bacteria</taxon>
        <taxon>Pseudomonadati</taxon>
        <taxon>Thermodesulfobiota</taxon>
        <taxon>Thermodesulfobiia</taxon>
        <taxon>Thermodesulfobiales</taxon>
        <taxon>Thermodesulfobiaceae</taxon>
        <taxon>Thermodesulfobium</taxon>
    </lineage>
</organism>
<dbReference type="OrthoDB" id="2426295at2"/>
<dbReference type="InterPro" id="IPR006016">
    <property type="entry name" value="UspA"/>
</dbReference>
<keyword evidence="3" id="KW-1185">Reference proteome</keyword>
<dbReference type="KEGG" id="taci:TDSAC_1529"/>
<evidence type="ECO:0000259" key="1">
    <source>
        <dbReference type="Pfam" id="PF00582"/>
    </source>
</evidence>